<dbReference type="InterPro" id="IPR023214">
    <property type="entry name" value="HAD_sf"/>
</dbReference>
<protein>
    <submittedName>
        <fullName evidence="1">Predicted hydrolase</fullName>
    </submittedName>
</protein>
<accession>M9M1Q8</accession>
<dbReference type="AlphaFoldDB" id="M9M1Q8"/>
<dbReference type="Gene3D" id="3.30.1240.10">
    <property type="match status" value="1"/>
</dbReference>
<evidence type="ECO:0000313" key="1">
    <source>
        <dbReference type="EMBL" id="GAC42874.1"/>
    </source>
</evidence>
<gene>
    <name evidence="1" type="ORF">PPOP_2235</name>
</gene>
<organism evidence="1 2">
    <name type="scientific">Paenibacillus popilliae ATCC 14706</name>
    <dbReference type="NCBI Taxonomy" id="1212764"/>
    <lineage>
        <taxon>Bacteria</taxon>
        <taxon>Bacillati</taxon>
        <taxon>Bacillota</taxon>
        <taxon>Bacilli</taxon>
        <taxon>Bacillales</taxon>
        <taxon>Paenibacillaceae</taxon>
        <taxon>Paenibacillus</taxon>
    </lineage>
</organism>
<sequence length="172" mass="19491">MQIIRELIGKYQATYLIDSDWDYAYTGAADHPILNNLDPLKIAKRLPVESLANIVKVLVLSATDIEMLAEKLTLLGVVVHKHGDENSLDISPENINKWIALQKIGVEEKQFVAFGNDANDISMFQKALYSVRIGDHKGLEEYTTESVSLDENYEKKIIEKLEEISLKFLEQV</sequence>
<keyword evidence="1" id="KW-0378">Hydrolase</keyword>
<evidence type="ECO:0000313" key="2">
    <source>
        <dbReference type="Proteomes" id="UP000029453"/>
    </source>
</evidence>
<proteinExistence type="predicted"/>
<dbReference type="SUPFAM" id="SSF56784">
    <property type="entry name" value="HAD-like"/>
    <property type="match status" value="1"/>
</dbReference>
<comment type="caution">
    <text evidence="1">The sequence shown here is derived from an EMBL/GenBank/DDBJ whole genome shotgun (WGS) entry which is preliminary data.</text>
</comment>
<dbReference type="Gene3D" id="3.40.50.1000">
    <property type="entry name" value="HAD superfamily/HAD-like"/>
    <property type="match status" value="1"/>
</dbReference>
<dbReference type="GO" id="GO:0016787">
    <property type="term" value="F:hydrolase activity"/>
    <property type="evidence" value="ECO:0007669"/>
    <property type="project" value="UniProtKB-KW"/>
</dbReference>
<reference evidence="1 2" key="1">
    <citation type="submission" date="2012-10" db="EMBL/GenBank/DDBJ databases">
        <title>Draft Genome Sequence of Paenibacillus popilliae ATCC 14706T.</title>
        <authorList>
            <person name="Iiyama K."/>
            <person name="Mori K."/>
            <person name="Mon H."/>
            <person name="Chieda Y."/>
            <person name="Lee J.M."/>
            <person name="Kusakabe T."/>
            <person name="Tashiro K."/>
            <person name="Asano S."/>
            <person name="Yasunaga-Aoki C."/>
            <person name="Shimizu S."/>
        </authorList>
    </citation>
    <scope>NUCLEOTIDE SEQUENCE [LARGE SCALE GENOMIC DNA]</scope>
    <source>
        <strain evidence="1 2">ATCC 14706</strain>
    </source>
</reference>
<dbReference type="EMBL" id="BALG01000158">
    <property type="protein sequence ID" value="GAC42874.1"/>
    <property type="molecule type" value="Genomic_DNA"/>
</dbReference>
<dbReference type="Pfam" id="PF08282">
    <property type="entry name" value="Hydrolase_3"/>
    <property type="match status" value="1"/>
</dbReference>
<dbReference type="Proteomes" id="UP000029453">
    <property type="component" value="Unassembled WGS sequence"/>
</dbReference>
<dbReference type="InterPro" id="IPR036412">
    <property type="entry name" value="HAD-like_sf"/>
</dbReference>
<keyword evidence="2" id="KW-1185">Reference proteome</keyword>
<name>M9M1Q8_PAEPP</name>